<feature type="transmembrane region" description="Helical" evidence="8">
    <location>
        <begin position="112"/>
        <end position="138"/>
    </location>
</feature>
<keyword evidence="6 8" id="KW-0472">Membrane</keyword>
<evidence type="ECO:0000313" key="10">
    <source>
        <dbReference type="EMBL" id="KAJ8750550.1"/>
    </source>
</evidence>
<gene>
    <name evidence="10" type="ORF">K2173_015709</name>
</gene>
<feature type="region of interest" description="Disordered" evidence="7">
    <location>
        <begin position="1"/>
        <end position="100"/>
    </location>
</feature>
<dbReference type="PANTHER" id="PTHR24186">
    <property type="entry name" value="PROTEIN PHOSPHATASE 1 REGULATORY SUBUNIT"/>
    <property type="match status" value="1"/>
</dbReference>
<dbReference type="Pfam" id="PF13962">
    <property type="entry name" value="PGG"/>
    <property type="match status" value="1"/>
</dbReference>
<dbReference type="PANTHER" id="PTHR24186:SF38">
    <property type="entry name" value="ANKYRIN REPEAT FAMILY PROTEIN"/>
    <property type="match status" value="1"/>
</dbReference>
<dbReference type="GO" id="GO:0005886">
    <property type="term" value="C:plasma membrane"/>
    <property type="evidence" value="ECO:0007669"/>
    <property type="project" value="TreeGrafter"/>
</dbReference>
<organism evidence="10 11">
    <name type="scientific">Erythroxylum novogranatense</name>
    <dbReference type="NCBI Taxonomy" id="1862640"/>
    <lineage>
        <taxon>Eukaryota</taxon>
        <taxon>Viridiplantae</taxon>
        <taxon>Streptophyta</taxon>
        <taxon>Embryophyta</taxon>
        <taxon>Tracheophyta</taxon>
        <taxon>Spermatophyta</taxon>
        <taxon>Magnoliopsida</taxon>
        <taxon>eudicotyledons</taxon>
        <taxon>Gunneridae</taxon>
        <taxon>Pentapetalae</taxon>
        <taxon>rosids</taxon>
        <taxon>fabids</taxon>
        <taxon>Malpighiales</taxon>
        <taxon>Erythroxylaceae</taxon>
        <taxon>Erythroxylum</taxon>
    </lineage>
</organism>
<dbReference type="AlphaFoldDB" id="A0AAV8SEE0"/>
<feature type="transmembrane region" description="Helical" evidence="8">
    <location>
        <begin position="184"/>
        <end position="209"/>
    </location>
</feature>
<dbReference type="Proteomes" id="UP001159364">
    <property type="component" value="Linkage Group LG11"/>
</dbReference>
<evidence type="ECO:0000256" key="2">
    <source>
        <dbReference type="ARBA" id="ARBA00022692"/>
    </source>
</evidence>
<protein>
    <recommendedName>
        <fullName evidence="9">PGG domain-containing protein</fullName>
    </recommendedName>
</protein>
<proteinExistence type="predicted"/>
<feature type="compositionally biased region" description="Polar residues" evidence="7">
    <location>
        <begin position="46"/>
        <end position="62"/>
    </location>
</feature>
<feature type="compositionally biased region" description="Low complexity" evidence="7">
    <location>
        <begin position="10"/>
        <end position="32"/>
    </location>
</feature>
<comment type="caution">
    <text evidence="10">The sequence shown here is derived from an EMBL/GenBank/DDBJ whole genome shotgun (WGS) entry which is preliminary data.</text>
</comment>
<keyword evidence="2 8" id="KW-0812">Transmembrane</keyword>
<evidence type="ECO:0000256" key="8">
    <source>
        <dbReference type="SAM" id="Phobius"/>
    </source>
</evidence>
<evidence type="ECO:0000256" key="1">
    <source>
        <dbReference type="ARBA" id="ARBA00004141"/>
    </source>
</evidence>
<feature type="region of interest" description="Disordered" evidence="7">
    <location>
        <begin position="229"/>
        <end position="252"/>
    </location>
</feature>
<evidence type="ECO:0000256" key="3">
    <source>
        <dbReference type="ARBA" id="ARBA00022737"/>
    </source>
</evidence>
<evidence type="ECO:0000256" key="4">
    <source>
        <dbReference type="ARBA" id="ARBA00022989"/>
    </source>
</evidence>
<feature type="transmembrane region" description="Helical" evidence="8">
    <location>
        <begin position="158"/>
        <end position="178"/>
    </location>
</feature>
<evidence type="ECO:0000256" key="6">
    <source>
        <dbReference type="ARBA" id="ARBA00023136"/>
    </source>
</evidence>
<evidence type="ECO:0000256" key="5">
    <source>
        <dbReference type="ARBA" id="ARBA00023043"/>
    </source>
</evidence>
<dbReference type="EMBL" id="JAIWQS010000011">
    <property type="protein sequence ID" value="KAJ8750550.1"/>
    <property type="molecule type" value="Genomic_DNA"/>
</dbReference>
<evidence type="ECO:0000256" key="7">
    <source>
        <dbReference type="SAM" id="MobiDB-lite"/>
    </source>
</evidence>
<comment type="subcellular location">
    <subcellularLocation>
        <location evidence="1">Membrane</location>
        <topology evidence="1">Multi-pass membrane protein</topology>
    </subcellularLocation>
</comment>
<sequence length="252" mass="27752">MVKLGFDPMPTTKRSPRSPSKTSGSSISDNSSPNDGLGAGNDTEKTPSMGSSRCSSPDNSGPLSAPVFPSSMQQKHPIERPSKVLREPRNRRLKKLKKEGPMKGKAIAGRTIAFKVFALSNNVALFISLSIVVILVSIIPFRRRPLMNILMIAHKAKWLAVSFMATSYVAATWVIMPYSKGGEWMLVSLLAVGGGIMGMVFLGLSIMLIENWHKKRKWRAFRTDIRQGDASQDSDSFNSDVECNHQQGYHSQ</sequence>
<accession>A0AAV8SEE0</accession>
<evidence type="ECO:0000313" key="11">
    <source>
        <dbReference type="Proteomes" id="UP001159364"/>
    </source>
</evidence>
<keyword evidence="3" id="KW-0677">Repeat</keyword>
<keyword evidence="4 8" id="KW-1133">Transmembrane helix</keyword>
<evidence type="ECO:0000259" key="9">
    <source>
        <dbReference type="Pfam" id="PF13962"/>
    </source>
</evidence>
<reference evidence="10 11" key="1">
    <citation type="submission" date="2021-09" db="EMBL/GenBank/DDBJ databases">
        <title>Genomic insights and catalytic innovation underlie evolution of tropane alkaloids biosynthesis.</title>
        <authorList>
            <person name="Wang Y.-J."/>
            <person name="Tian T."/>
            <person name="Huang J.-P."/>
            <person name="Huang S.-X."/>
        </authorList>
    </citation>
    <scope>NUCLEOTIDE SEQUENCE [LARGE SCALE GENOMIC DNA]</scope>
    <source>
        <strain evidence="10">KIB-2018</strain>
        <tissue evidence="10">Leaf</tissue>
    </source>
</reference>
<feature type="domain" description="PGG" evidence="9">
    <location>
        <begin position="100"/>
        <end position="174"/>
    </location>
</feature>
<keyword evidence="5" id="KW-0040">ANK repeat</keyword>
<feature type="compositionally biased region" description="Basic and acidic residues" evidence="7">
    <location>
        <begin position="76"/>
        <end position="90"/>
    </location>
</feature>
<keyword evidence="11" id="KW-1185">Reference proteome</keyword>
<name>A0AAV8SEE0_9ROSI</name>
<dbReference type="InterPro" id="IPR026961">
    <property type="entry name" value="PGG_dom"/>
</dbReference>